<sequence length="101" mass="10905">MGSKAVDWEFVSDLGKRLQRSADDTLPDASRKCADAQTTMMDAGQGGGLLVVMSFFFAAAFLEDSLERKQTVAGELNRGAQACSRNWEATEKVNSFHVGGN</sequence>
<accession>A0A1H1MPL7</accession>
<feature type="transmembrane region" description="Helical" evidence="1">
    <location>
        <begin position="43"/>
        <end position="62"/>
    </location>
</feature>
<evidence type="ECO:0000313" key="2">
    <source>
        <dbReference type="EMBL" id="SDR88677.1"/>
    </source>
</evidence>
<reference evidence="2 3" key="1">
    <citation type="submission" date="2016-10" db="EMBL/GenBank/DDBJ databases">
        <authorList>
            <person name="de Groot N.N."/>
        </authorList>
    </citation>
    <scope>NUCLEOTIDE SEQUENCE [LARGE SCALE GENOMIC DNA]</scope>
    <source>
        <strain evidence="2 3">DSM 22024</strain>
    </source>
</reference>
<dbReference type="STRING" id="117157.SAMN04489717_0909"/>
<dbReference type="Proteomes" id="UP000198983">
    <property type="component" value="Chromosome I"/>
</dbReference>
<dbReference type="RefSeq" id="WP_092650815.1">
    <property type="nucleotide sequence ID" value="NZ_LT629732.1"/>
</dbReference>
<evidence type="ECO:0000313" key="3">
    <source>
        <dbReference type="Proteomes" id="UP000198983"/>
    </source>
</evidence>
<keyword evidence="3" id="KW-1185">Reference proteome</keyword>
<keyword evidence="1" id="KW-0472">Membrane</keyword>
<organism evidence="2 3">
    <name type="scientific">Actinopolymorpha singaporensis</name>
    <dbReference type="NCBI Taxonomy" id="117157"/>
    <lineage>
        <taxon>Bacteria</taxon>
        <taxon>Bacillati</taxon>
        <taxon>Actinomycetota</taxon>
        <taxon>Actinomycetes</taxon>
        <taxon>Propionibacteriales</taxon>
        <taxon>Actinopolymorphaceae</taxon>
        <taxon>Actinopolymorpha</taxon>
    </lineage>
</organism>
<protein>
    <submittedName>
        <fullName evidence="2">Uncharacterized protein</fullName>
    </submittedName>
</protein>
<keyword evidence="1" id="KW-1133">Transmembrane helix</keyword>
<gene>
    <name evidence="2" type="ORF">SAMN04489717_0909</name>
</gene>
<dbReference type="OrthoDB" id="9879580at2"/>
<evidence type="ECO:0000256" key="1">
    <source>
        <dbReference type="SAM" id="Phobius"/>
    </source>
</evidence>
<keyword evidence="1" id="KW-0812">Transmembrane</keyword>
<name>A0A1H1MPL7_9ACTN</name>
<dbReference type="AlphaFoldDB" id="A0A1H1MPL7"/>
<proteinExistence type="predicted"/>
<dbReference type="EMBL" id="LT629732">
    <property type="protein sequence ID" value="SDR88677.1"/>
    <property type="molecule type" value="Genomic_DNA"/>
</dbReference>